<organism evidence="1 2">
    <name type="scientific">Aeromonas caviae</name>
    <name type="common">Aeromonas punctata</name>
    <dbReference type="NCBI Taxonomy" id="648"/>
    <lineage>
        <taxon>Bacteria</taxon>
        <taxon>Pseudomonadati</taxon>
        <taxon>Pseudomonadota</taxon>
        <taxon>Gammaproteobacteria</taxon>
        <taxon>Aeromonadales</taxon>
        <taxon>Aeromonadaceae</taxon>
        <taxon>Aeromonas</taxon>
    </lineage>
</organism>
<protein>
    <submittedName>
        <fullName evidence="1">Uncharacterized protein</fullName>
    </submittedName>
</protein>
<gene>
    <name evidence="1" type="ORF">KAM382_24010</name>
</gene>
<evidence type="ECO:0000313" key="2">
    <source>
        <dbReference type="Proteomes" id="UP000737420"/>
    </source>
</evidence>
<dbReference type="EMBL" id="BPOP01000022">
    <property type="protein sequence ID" value="GJB92340.1"/>
    <property type="molecule type" value="Genomic_DNA"/>
</dbReference>
<proteinExistence type="predicted"/>
<sequence length="69" mass="7281">MAWALRYGILSPKQANLLASDSAAGAPDHRWPSPLQELRLVNGPALGALQENKRPACAGRCRGVAMEAG</sequence>
<dbReference type="AlphaFoldDB" id="A0ABD0B805"/>
<name>A0ABD0B805_AERCA</name>
<dbReference type="Proteomes" id="UP000737420">
    <property type="component" value="Unassembled WGS sequence"/>
</dbReference>
<accession>A0ABD0B805</accession>
<reference evidence="1 2" key="1">
    <citation type="submission" date="2021-07" db="EMBL/GenBank/DDBJ databases">
        <title>Draft genome sequence of carbapenem-resistant Aeromonas spp. in Japan.</title>
        <authorList>
            <person name="Maehana S."/>
            <person name="Suzuki M."/>
            <person name="Kitasato H."/>
        </authorList>
    </citation>
    <scope>NUCLEOTIDE SEQUENCE [LARGE SCALE GENOMIC DNA]</scope>
    <source>
        <strain evidence="1 2">KAM382</strain>
    </source>
</reference>
<evidence type="ECO:0000313" key="1">
    <source>
        <dbReference type="EMBL" id="GJB92340.1"/>
    </source>
</evidence>
<comment type="caution">
    <text evidence="1">The sequence shown here is derived from an EMBL/GenBank/DDBJ whole genome shotgun (WGS) entry which is preliminary data.</text>
</comment>